<evidence type="ECO:0000313" key="3">
    <source>
        <dbReference type="Proteomes" id="UP001259572"/>
    </source>
</evidence>
<dbReference type="RefSeq" id="WP_315724852.1">
    <property type="nucleotide sequence ID" value="NZ_JAVUPU010000003.1"/>
</dbReference>
<dbReference type="Gene3D" id="3.30.950.30">
    <property type="entry name" value="Schlafen, AAA domain"/>
    <property type="match status" value="1"/>
</dbReference>
<proteinExistence type="predicted"/>
<protein>
    <submittedName>
        <fullName evidence="2">ATP-binding protein</fullName>
    </submittedName>
</protein>
<dbReference type="Pfam" id="PF13749">
    <property type="entry name" value="HATPase_c_4"/>
    <property type="match status" value="1"/>
</dbReference>
<keyword evidence="2" id="KW-0547">Nucleotide-binding</keyword>
<organism evidence="2 3">
    <name type="scientific">Sphingosinicella rhizophila</name>
    <dbReference type="NCBI Taxonomy" id="3050082"/>
    <lineage>
        <taxon>Bacteria</taxon>
        <taxon>Pseudomonadati</taxon>
        <taxon>Pseudomonadota</taxon>
        <taxon>Alphaproteobacteria</taxon>
        <taxon>Sphingomonadales</taxon>
        <taxon>Sphingosinicellaceae</taxon>
        <taxon>Sphingosinicella</taxon>
    </lineage>
</organism>
<comment type="caution">
    <text evidence="2">The sequence shown here is derived from an EMBL/GenBank/DDBJ whole genome shotgun (WGS) entry which is preliminary data.</text>
</comment>
<dbReference type="Pfam" id="PF04326">
    <property type="entry name" value="SLFN_AlbA_2"/>
    <property type="match status" value="1"/>
</dbReference>
<reference evidence="2 3" key="1">
    <citation type="submission" date="2023-05" db="EMBL/GenBank/DDBJ databases">
        <authorList>
            <person name="Guo Y."/>
        </authorList>
    </citation>
    <scope>NUCLEOTIDE SEQUENCE [LARGE SCALE GENOMIC DNA]</scope>
    <source>
        <strain evidence="2 3">GR2756</strain>
    </source>
</reference>
<keyword evidence="3" id="KW-1185">Reference proteome</keyword>
<dbReference type="EMBL" id="JAVUPU010000003">
    <property type="protein sequence ID" value="MDT9598627.1"/>
    <property type="molecule type" value="Genomic_DNA"/>
</dbReference>
<keyword evidence="2" id="KW-0067">ATP-binding</keyword>
<dbReference type="InterPro" id="IPR007421">
    <property type="entry name" value="Schlafen_AlbA_2_dom"/>
</dbReference>
<dbReference type="PANTHER" id="PTHR30595">
    <property type="entry name" value="GLPR-RELATED TRANSCRIPTIONAL REPRESSOR"/>
    <property type="match status" value="1"/>
</dbReference>
<dbReference type="InterPro" id="IPR038461">
    <property type="entry name" value="Schlafen_AlbA_2_dom_sf"/>
</dbReference>
<dbReference type="Proteomes" id="UP001259572">
    <property type="component" value="Unassembled WGS sequence"/>
</dbReference>
<evidence type="ECO:0000313" key="2">
    <source>
        <dbReference type="EMBL" id="MDT9598627.1"/>
    </source>
</evidence>
<dbReference type="GO" id="GO:0005524">
    <property type="term" value="F:ATP binding"/>
    <property type="evidence" value="ECO:0007669"/>
    <property type="project" value="UniProtKB-KW"/>
</dbReference>
<dbReference type="Gene3D" id="3.30.565.60">
    <property type="match status" value="1"/>
</dbReference>
<dbReference type="InterPro" id="IPR038475">
    <property type="entry name" value="RecG_C_sf"/>
</dbReference>
<gene>
    <name evidence="2" type="ORF">RQX22_06670</name>
</gene>
<sequence>MSDSILLERLKGGEGPFMEFVSDIHSVERIARHVSAFLNSDSGGTIICGVDDKGYARGIPEPEAAAGTLQRKLGTIVSPPGLFSVAIEAIDDVSVIVLEVPSGSDRPYVTGGGVWLRKGAKTIAADAPALRALFAEQANEPERWERRLSPSLTVADLSESQILRLRDEARRSNRFDFGGDEAATEVLDRLALTRPGGFTQGADVLFATDPTTRHPQARVQLVVFERDETSDDYLDLRWFQGPLLEIADAIIEALMRYNPIGASFKSGEIEREDLPGYARFALREGVVNALAHRDYSSYSGSVRISVFPSRIEIWNSGRLPEGIRPEDLPRKHPSVPTNPDIARAFYLRRLMDQVGRGGQRLAEACKEIGARPPEWAQAHGGVLLTLHAALGREQARAELLNDRQRNFVDSVEAGATLTLGEYRDRFAPDVSDRQARRDLNELETYRFLRREGAGRSTVYRRRED</sequence>
<accession>A0ABU3Q5E4</accession>
<dbReference type="PANTHER" id="PTHR30595:SF6">
    <property type="entry name" value="SCHLAFEN ALBA-2 DOMAIN-CONTAINING PROTEIN"/>
    <property type="match status" value="1"/>
</dbReference>
<name>A0ABU3Q5E4_9SPHN</name>
<feature type="domain" description="Schlafen AlbA-2" evidence="1">
    <location>
        <begin position="14"/>
        <end position="124"/>
    </location>
</feature>
<evidence type="ECO:0000259" key="1">
    <source>
        <dbReference type="Pfam" id="PF04326"/>
    </source>
</evidence>